<dbReference type="InterPro" id="IPR043751">
    <property type="entry name" value="DUF5696"/>
</dbReference>
<sequence>MAKGIKRNRIIIIAAGAVLSIVCLVWIVRLLTADAVSAKLDIPSYQPVYLAADGGAVWQPGERDSQGFAAAAQNGRYRLSVHPGTGQLKITDLQTGDSWSSNPSAEEAMKEKVAGTLRTNVESTFIVEYFEKTKIQRQVVNALDPSVTMAVTALKSGVAVHYEVGKAQLSFSIHYEITDDGLQMSIPGKSIKEEGIFRILSIEALPFFGAAGSKESGYLFVPDGPGGLIYFPARKELSGKGYNQEVYGPEITNRVGDDYSNNQSVALPVFGMKKGEQAFLAVIAAGEKSAVIRALPSGVVSSMNTIHAKFVYRQEYDRRLNLSGRSVRVFQDQLLLQDRVVRYYFLSGKEAGYAGMARTYRRDLIETMQLPARIDPQQQTGLDLTLIGGDTVYYGGHRYEKATTFKQAEQIITELKAAGVERVRVTYEGWQAGGTLNPDKKFHPESKLGGSGGLQAFVDQAHRLGYKVNLDTDLVTADTSFTSLPPKTYGIRAVEEDVLFRYENFYLNPNISYNLAVDLIAGAKRYGIDGIRFNWLGELVFNDYNPAYAYTRDDTAYLYRNILKRTQEELGYSAVNAGNAYALPYTSSIHSLTADSSYSYAVDETVPFYPMVLHGSIPYSLTPANLRDDYELEFLKAIEYGSIPSFILTYESSRVLMETLTWGIYSSTFTQWKDDLIREYRDFEQLSPIHDQPMTDHYRRSQGVYVTEYANGMAVIVDYNRRSFQVERMGDL</sequence>
<dbReference type="EMBL" id="BMHP01000001">
    <property type="protein sequence ID" value="GGD51315.1"/>
    <property type="molecule type" value="Genomic_DNA"/>
</dbReference>
<name>A0A917DNJ4_9BACL</name>
<organism evidence="1 2">
    <name type="scientific">Paenibacillus nasutitermitis</name>
    <dbReference type="NCBI Taxonomy" id="1652958"/>
    <lineage>
        <taxon>Bacteria</taxon>
        <taxon>Bacillati</taxon>
        <taxon>Bacillota</taxon>
        <taxon>Bacilli</taxon>
        <taxon>Bacillales</taxon>
        <taxon>Paenibacillaceae</taxon>
        <taxon>Paenibacillus</taxon>
    </lineage>
</organism>
<evidence type="ECO:0000313" key="1">
    <source>
        <dbReference type="EMBL" id="GGD51315.1"/>
    </source>
</evidence>
<reference evidence="1" key="2">
    <citation type="submission" date="2020-09" db="EMBL/GenBank/DDBJ databases">
        <authorList>
            <person name="Sun Q."/>
            <person name="Zhou Y."/>
        </authorList>
    </citation>
    <scope>NUCLEOTIDE SEQUENCE</scope>
    <source>
        <strain evidence="1">CGMCC 1.15178</strain>
    </source>
</reference>
<dbReference type="InterPro" id="IPR013785">
    <property type="entry name" value="Aldolase_TIM"/>
</dbReference>
<protein>
    <submittedName>
        <fullName evidence="1">Uncharacterized protein</fullName>
    </submittedName>
</protein>
<dbReference type="InterPro" id="IPR017853">
    <property type="entry name" value="GH"/>
</dbReference>
<reference evidence="1" key="1">
    <citation type="journal article" date="2014" name="Int. J. Syst. Evol. Microbiol.">
        <title>Complete genome sequence of Corynebacterium casei LMG S-19264T (=DSM 44701T), isolated from a smear-ripened cheese.</title>
        <authorList>
            <consortium name="US DOE Joint Genome Institute (JGI-PGF)"/>
            <person name="Walter F."/>
            <person name="Albersmeier A."/>
            <person name="Kalinowski J."/>
            <person name="Ruckert C."/>
        </authorList>
    </citation>
    <scope>NUCLEOTIDE SEQUENCE</scope>
    <source>
        <strain evidence="1">CGMCC 1.15178</strain>
    </source>
</reference>
<proteinExistence type="predicted"/>
<keyword evidence="2" id="KW-1185">Reference proteome</keyword>
<dbReference type="AlphaFoldDB" id="A0A917DNJ4"/>
<dbReference type="Gene3D" id="3.20.20.70">
    <property type="entry name" value="Aldolase class I"/>
    <property type="match status" value="1"/>
</dbReference>
<dbReference type="Proteomes" id="UP000612456">
    <property type="component" value="Unassembled WGS sequence"/>
</dbReference>
<gene>
    <name evidence="1" type="ORF">GCM10010911_06100</name>
</gene>
<dbReference type="SUPFAM" id="SSF51445">
    <property type="entry name" value="(Trans)glycosidases"/>
    <property type="match status" value="1"/>
</dbReference>
<accession>A0A917DNJ4</accession>
<dbReference type="RefSeq" id="WP_188988987.1">
    <property type="nucleotide sequence ID" value="NZ_BMHP01000001.1"/>
</dbReference>
<comment type="caution">
    <text evidence="1">The sequence shown here is derived from an EMBL/GenBank/DDBJ whole genome shotgun (WGS) entry which is preliminary data.</text>
</comment>
<dbReference type="Pfam" id="PF18952">
    <property type="entry name" value="DUF5696"/>
    <property type="match status" value="1"/>
</dbReference>
<evidence type="ECO:0000313" key="2">
    <source>
        <dbReference type="Proteomes" id="UP000612456"/>
    </source>
</evidence>